<dbReference type="EMBL" id="DVLP01000392">
    <property type="protein sequence ID" value="HIT76579.1"/>
    <property type="molecule type" value="Genomic_DNA"/>
</dbReference>
<protein>
    <submittedName>
        <fullName evidence="6">MerR family DNA-binding transcriptional regulator</fullName>
    </submittedName>
</protein>
<reference evidence="6" key="2">
    <citation type="journal article" date="2021" name="PeerJ">
        <title>Extensive microbial diversity within the chicken gut microbiome revealed by metagenomics and culture.</title>
        <authorList>
            <person name="Gilroy R."/>
            <person name="Ravi A."/>
            <person name="Getino M."/>
            <person name="Pursley I."/>
            <person name="Horton D.L."/>
            <person name="Alikhan N.F."/>
            <person name="Baker D."/>
            <person name="Gharbi K."/>
            <person name="Hall N."/>
            <person name="Watson M."/>
            <person name="Adriaenssens E.M."/>
            <person name="Foster-Nyarko E."/>
            <person name="Jarju S."/>
            <person name="Secka A."/>
            <person name="Antonio M."/>
            <person name="Oren A."/>
            <person name="Chaudhuri R.R."/>
            <person name="La Ragione R."/>
            <person name="Hildebrand F."/>
            <person name="Pallen M.J."/>
        </authorList>
    </citation>
    <scope>NUCLEOTIDE SEQUENCE</scope>
    <source>
        <strain evidence="6">ChiGjej1B1-24693</strain>
    </source>
</reference>
<evidence type="ECO:0000256" key="1">
    <source>
        <dbReference type="ARBA" id="ARBA00022491"/>
    </source>
</evidence>
<dbReference type="Gene3D" id="1.10.1660.10">
    <property type="match status" value="1"/>
</dbReference>
<accession>A0A9D1KMQ0</accession>
<keyword evidence="2" id="KW-0805">Transcription regulation</keyword>
<evidence type="ECO:0000256" key="3">
    <source>
        <dbReference type="ARBA" id="ARBA00023125"/>
    </source>
</evidence>
<dbReference type="InterPro" id="IPR047057">
    <property type="entry name" value="MerR_fam"/>
</dbReference>
<dbReference type="InterPro" id="IPR000551">
    <property type="entry name" value="MerR-type_HTH_dom"/>
</dbReference>
<dbReference type="Proteomes" id="UP000886842">
    <property type="component" value="Unassembled WGS sequence"/>
</dbReference>
<comment type="caution">
    <text evidence="6">The sequence shown here is derived from an EMBL/GenBank/DDBJ whole genome shotgun (WGS) entry which is preliminary data.</text>
</comment>
<evidence type="ECO:0000313" key="7">
    <source>
        <dbReference type="Proteomes" id="UP000886842"/>
    </source>
</evidence>
<evidence type="ECO:0000259" key="5">
    <source>
        <dbReference type="PROSITE" id="PS50937"/>
    </source>
</evidence>
<dbReference type="PANTHER" id="PTHR30204">
    <property type="entry name" value="REDOX-CYCLING DRUG-SENSING TRANSCRIPTIONAL ACTIVATOR SOXR"/>
    <property type="match status" value="1"/>
</dbReference>
<proteinExistence type="predicted"/>
<dbReference type="Pfam" id="PF13411">
    <property type="entry name" value="MerR_1"/>
    <property type="match status" value="1"/>
</dbReference>
<dbReference type="AlphaFoldDB" id="A0A9D1KMQ0"/>
<evidence type="ECO:0000256" key="2">
    <source>
        <dbReference type="ARBA" id="ARBA00023015"/>
    </source>
</evidence>
<dbReference type="GO" id="GO:0003677">
    <property type="term" value="F:DNA binding"/>
    <property type="evidence" value="ECO:0007669"/>
    <property type="project" value="UniProtKB-KW"/>
</dbReference>
<dbReference type="SMART" id="SM00422">
    <property type="entry name" value="HTH_MERR"/>
    <property type="match status" value="1"/>
</dbReference>
<dbReference type="SUPFAM" id="SSF46955">
    <property type="entry name" value="Putative DNA-binding domain"/>
    <property type="match status" value="1"/>
</dbReference>
<evidence type="ECO:0000256" key="4">
    <source>
        <dbReference type="ARBA" id="ARBA00023163"/>
    </source>
</evidence>
<sequence>MLMSIGELADRTGVSRRMLRHWDDLGLLEPAQVDPVTGYRRYAASQSGRVHAITTLRGWGFGLDEVGRLLEGDLTAERLLDLLRSGEQDLVDQVRTARASLTAVRRRIRSIERGVAMSATSLALQSLPALQIRGLRVEVGDETGIGHAVSELSAAVRAVLPDAGLVRTYHGRPDGGNIEVTVGVVDGPPDDRWEVFEVSACEHGVTIDLGPDPGDIGDAWVGLDAALLRHGLTTTGTYRHLTSGDGEPCVTLQAPVVSLGPDPD</sequence>
<name>A0A9D1KMQ0_9ACTN</name>
<feature type="domain" description="HTH merR-type" evidence="5">
    <location>
        <begin position="2"/>
        <end position="72"/>
    </location>
</feature>
<dbReference type="InterPro" id="IPR009061">
    <property type="entry name" value="DNA-bd_dom_put_sf"/>
</dbReference>
<organism evidence="6 7">
    <name type="scientific">Candidatus Avipropionibacterium avicola</name>
    <dbReference type="NCBI Taxonomy" id="2840701"/>
    <lineage>
        <taxon>Bacteria</taxon>
        <taxon>Bacillati</taxon>
        <taxon>Actinomycetota</taxon>
        <taxon>Actinomycetes</taxon>
        <taxon>Propionibacteriales</taxon>
        <taxon>Propionibacteriaceae</taxon>
        <taxon>Propionibacteriaceae incertae sedis</taxon>
        <taxon>Candidatus Avipropionibacterium</taxon>
    </lineage>
</organism>
<keyword evidence="3 6" id="KW-0238">DNA-binding</keyword>
<dbReference type="PROSITE" id="PS00552">
    <property type="entry name" value="HTH_MERR_1"/>
    <property type="match status" value="1"/>
</dbReference>
<dbReference type="PROSITE" id="PS50937">
    <property type="entry name" value="HTH_MERR_2"/>
    <property type="match status" value="1"/>
</dbReference>
<reference evidence="6" key="1">
    <citation type="submission" date="2020-10" db="EMBL/GenBank/DDBJ databases">
        <authorList>
            <person name="Gilroy R."/>
        </authorList>
    </citation>
    <scope>NUCLEOTIDE SEQUENCE</scope>
    <source>
        <strain evidence="6">ChiGjej1B1-24693</strain>
    </source>
</reference>
<evidence type="ECO:0000313" key="6">
    <source>
        <dbReference type="EMBL" id="HIT76579.1"/>
    </source>
</evidence>
<dbReference type="PANTHER" id="PTHR30204:SF69">
    <property type="entry name" value="MERR-FAMILY TRANSCRIPTIONAL REGULATOR"/>
    <property type="match status" value="1"/>
</dbReference>
<gene>
    <name evidence="6" type="ORF">IAA98_13425</name>
</gene>
<keyword evidence="1" id="KW-0678">Repressor</keyword>
<keyword evidence="4" id="KW-0804">Transcription</keyword>
<dbReference type="GO" id="GO:0003700">
    <property type="term" value="F:DNA-binding transcription factor activity"/>
    <property type="evidence" value="ECO:0007669"/>
    <property type="project" value="InterPro"/>
</dbReference>